<feature type="domain" description="Zn(2)-C6 fungal-type" evidence="7">
    <location>
        <begin position="19"/>
        <end position="47"/>
    </location>
</feature>
<reference evidence="8 9" key="1">
    <citation type="submission" date="2020-01" db="EMBL/GenBank/DDBJ databases">
        <title>Identification and distribution of gene clusters putatively required for synthesis of sphingolipid metabolism inhibitors in phylogenetically diverse species of the filamentous fungus Fusarium.</title>
        <authorList>
            <person name="Kim H.-S."/>
            <person name="Busman M."/>
            <person name="Brown D.W."/>
            <person name="Divon H."/>
            <person name="Uhlig S."/>
            <person name="Proctor R.H."/>
        </authorList>
    </citation>
    <scope>NUCLEOTIDE SEQUENCE [LARGE SCALE GENOMIC DNA]</scope>
    <source>
        <strain evidence="8 9">NRRL 20459</strain>
    </source>
</reference>
<gene>
    <name evidence="8" type="ORF">FALBO_6278</name>
</gene>
<dbReference type="OrthoDB" id="3145928at2759"/>
<evidence type="ECO:0000313" key="9">
    <source>
        <dbReference type="Proteomes" id="UP000554235"/>
    </source>
</evidence>
<keyword evidence="1" id="KW-0479">Metal-binding</keyword>
<protein>
    <submittedName>
        <fullName evidence="8">C6 zinc finger domain-containing</fullName>
    </submittedName>
</protein>
<sequence length="527" mass="59058">MDGSNNRPTARTIRRVKTGCRTCKARRVKCDEQRPSCRRCTSTSRACMGYGSDHSSHLDLHLHRPSNAGPVGRLGAQDRLLLEWFMQANLQGVFPFPFWESLVPQACYSEPAVLSCVLALGSAHRRACVAKWSPDAQSEVENLEATGLRHYNTAINVLKGAKLERSKASTRVTLTACLTFVIIEYLHKRPAQALVHLQHGLQILQDNHMRQHASDPVDDWLAEAFDRLDVQARLLSNKPGDSKSCQNTQPKGKFLKLISLHEARQHLDLLLSEAYRLQHQGRIAEFSADTSLLFQALIAQQQLQDDLRSWLQAYRSWCAKPSPCSSQPPVALEERAARRLLLIYHTMLGIVTATALYSEDESVFDRHTLQFASIVAASKEILQMYQPVITSPTSSVAHCTRQFTFTSDIGLVPVLYYTALKCRDPEVRGTAVSMLDTQAHQEGIWEGPTAALIVAEMIRLEQESPGEGDIDKGVPSGSSVPQLWRVSDVQVELPDIYGTELVVACRRKLKNGAWMDLERRYDGVSWY</sequence>
<dbReference type="InterPro" id="IPR052360">
    <property type="entry name" value="Transcr_Regulatory_Proteins"/>
</dbReference>
<accession>A0A8H4LCE3</accession>
<keyword evidence="6" id="KW-0539">Nucleus</keyword>
<dbReference type="GO" id="GO:0008270">
    <property type="term" value="F:zinc ion binding"/>
    <property type="evidence" value="ECO:0007669"/>
    <property type="project" value="InterPro"/>
</dbReference>
<keyword evidence="9" id="KW-1185">Reference proteome</keyword>
<dbReference type="SUPFAM" id="SSF57701">
    <property type="entry name" value="Zn2/Cys6 DNA-binding domain"/>
    <property type="match status" value="1"/>
</dbReference>
<dbReference type="PANTHER" id="PTHR36206">
    <property type="entry name" value="ASPERCRYPTIN BIOSYNTHESIS CLUSTER-SPECIFIC TRANSCRIPTION REGULATOR ATNN-RELATED"/>
    <property type="match status" value="1"/>
</dbReference>
<keyword evidence="4" id="KW-0238">DNA-binding</keyword>
<evidence type="ECO:0000256" key="6">
    <source>
        <dbReference type="ARBA" id="ARBA00023242"/>
    </source>
</evidence>
<dbReference type="InterPro" id="IPR021858">
    <property type="entry name" value="Fun_TF"/>
</dbReference>
<dbReference type="Gene3D" id="4.10.240.10">
    <property type="entry name" value="Zn(2)-C6 fungal-type DNA-binding domain"/>
    <property type="match status" value="1"/>
</dbReference>
<dbReference type="InterPro" id="IPR001138">
    <property type="entry name" value="Zn2Cys6_DnaBD"/>
</dbReference>
<keyword evidence="5" id="KW-0804">Transcription</keyword>
<dbReference type="InterPro" id="IPR036864">
    <property type="entry name" value="Zn2-C6_fun-type_DNA-bd_sf"/>
</dbReference>
<evidence type="ECO:0000256" key="2">
    <source>
        <dbReference type="ARBA" id="ARBA00022833"/>
    </source>
</evidence>
<dbReference type="CDD" id="cd00067">
    <property type="entry name" value="GAL4"/>
    <property type="match status" value="1"/>
</dbReference>
<keyword evidence="3" id="KW-0805">Transcription regulation</keyword>
<dbReference type="SMART" id="SM00066">
    <property type="entry name" value="GAL4"/>
    <property type="match status" value="1"/>
</dbReference>
<evidence type="ECO:0000256" key="1">
    <source>
        <dbReference type="ARBA" id="ARBA00022723"/>
    </source>
</evidence>
<evidence type="ECO:0000259" key="7">
    <source>
        <dbReference type="PROSITE" id="PS50048"/>
    </source>
</evidence>
<dbReference type="EMBL" id="JAADYS010000812">
    <property type="protein sequence ID" value="KAF4466852.1"/>
    <property type="molecule type" value="Genomic_DNA"/>
</dbReference>
<keyword evidence="2" id="KW-0862">Zinc</keyword>
<evidence type="ECO:0000256" key="3">
    <source>
        <dbReference type="ARBA" id="ARBA00023015"/>
    </source>
</evidence>
<name>A0A8H4LCE3_9HYPO</name>
<proteinExistence type="predicted"/>
<dbReference type="Proteomes" id="UP000554235">
    <property type="component" value="Unassembled WGS sequence"/>
</dbReference>
<dbReference type="PANTHER" id="PTHR36206:SF16">
    <property type="entry name" value="TRANSCRIPTION FACTOR DOMAIN-CONTAINING PROTEIN-RELATED"/>
    <property type="match status" value="1"/>
</dbReference>
<dbReference type="PROSITE" id="PS00463">
    <property type="entry name" value="ZN2_CY6_FUNGAL_1"/>
    <property type="match status" value="1"/>
</dbReference>
<comment type="caution">
    <text evidence="8">The sequence shown here is derived from an EMBL/GenBank/DDBJ whole genome shotgun (WGS) entry which is preliminary data.</text>
</comment>
<dbReference type="Pfam" id="PF00172">
    <property type="entry name" value="Zn_clus"/>
    <property type="match status" value="1"/>
</dbReference>
<dbReference type="PROSITE" id="PS50048">
    <property type="entry name" value="ZN2_CY6_FUNGAL_2"/>
    <property type="match status" value="1"/>
</dbReference>
<dbReference type="AlphaFoldDB" id="A0A8H4LCE3"/>
<dbReference type="GO" id="GO:0000981">
    <property type="term" value="F:DNA-binding transcription factor activity, RNA polymerase II-specific"/>
    <property type="evidence" value="ECO:0007669"/>
    <property type="project" value="InterPro"/>
</dbReference>
<evidence type="ECO:0000256" key="4">
    <source>
        <dbReference type="ARBA" id="ARBA00023125"/>
    </source>
</evidence>
<evidence type="ECO:0000256" key="5">
    <source>
        <dbReference type="ARBA" id="ARBA00023163"/>
    </source>
</evidence>
<dbReference type="Pfam" id="PF11951">
    <property type="entry name" value="Fungal_trans_2"/>
    <property type="match status" value="1"/>
</dbReference>
<organism evidence="8 9">
    <name type="scientific">Fusarium albosuccineum</name>
    <dbReference type="NCBI Taxonomy" id="1237068"/>
    <lineage>
        <taxon>Eukaryota</taxon>
        <taxon>Fungi</taxon>
        <taxon>Dikarya</taxon>
        <taxon>Ascomycota</taxon>
        <taxon>Pezizomycotina</taxon>
        <taxon>Sordariomycetes</taxon>
        <taxon>Hypocreomycetidae</taxon>
        <taxon>Hypocreales</taxon>
        <taxon>Nectriaceae</taxon>
        <taxon>Fusarium</taxon>
        <taxon>Fusarium decemcellulare species complex</taxon>
    </lineage>
</organism>
<evidence type="ECO:0000313" key="8">
    <source>
        <dbReference type="EMBL" id="KAF4466852.1"/>
    </source>
</evidence>
<dbReference type="GO" id="GO:0003677">
    <property type="term" value="F:DNA binding"/>
    <property type="evidence" value="ECO:0007669"/>
    <property type="project" value="UniProtKB-KW"/>
</dbReference>